<name>A0ABN7IL47_9BASI</name>
<feature type="compositionally biased region" description="Polar residues" evidence="1">
    <location>
        <begin position="78"/>
        <end position="89"/>
    </location>
</feature>
<feature type="region of interest" description="Disordered" evidence="1">
    <location>
        <begin position="1"/>
        <end position="45"/>
    </location>
</feature>
<gene>
    <name evidence="2" type="ORF">JKIAZH3_G3643</name>
</gene>
<evidence type="ECO:0000313" key="2">
    <source>
        <dbReference type="EMBL" id="CAD6899637.1"/>
    </source>
</evidence>
<protein>
    <submittedName>
        <fullName evidence="2">Uncharacterized protein</fullName>
    </submittedName>
</protein>
<feature type="compositionally biased region" description="Low complexity" evidence="1">
    <location>
        <begin position="135"/>
        <end position="150"/>
    </location>
</feature>
<accession>A0ABN7IL47</accession>
<organism evidence="2 3">
    <name type="scientific">Tilletia caries</name>
    <name type="common">wheat bunt fungus</name>
    <dbReference type="NCBI Taxonomy" id="13290"/>
    <lineage>
        <taxon>Eukaryota</taxon>
        <taxon>Fungi</taxon>
        <taxon>Dikarya</taxon>
        <taxon>Basidiomycota</taxon>
        <taxon>Ustilaginomycotina</taxon>
        <taxon>Exobasidiomycetes</taxon>
        <taxon>Tilletiales</taxon>
        <taxon>Tilletiaceae</taxon>
        <taxon>Tilletia</taxon>
    </lineage>
</organism>
<feature type="compositionally biased region" description="Basic residues" evidence="1">
    <location>
        <begin position="68"/>
        <end position="77"/>
    </location>
</feature>
<proteinExistence type="predicted"/>
<sequence>MANTTTSTIPTTSTSAPSSTTTSPVPAQPFQLETTSGHVPSPHQHYLPASFYHRLRHRSIPLRQTTTIHRRIRRQRTKVSQSTNNSPTSLKAPCPSARAGGTKTPTPIPSALRSFLRAQAEANRSTTVESGGPGSNSNSNDSSGNTTSMSARSFFTEFGARGHRSDGSYGTTTTIRSDTGSAAGSGPGLRGSGGLIFGKAGASGTMGPPPDAEAHGGCGYGCGRGRECGVENISPAS</sequence>
<feature type="compositionally biased region" description="Low complexity" evidence="1">
    <location>
        <begin position="1"/>
        <end position="24"/>
    </location>
</feature>
<dbReference type="EMBL" id="CAJHJG010000232">
    <property type="protein sequence ID" value="CAD6899637.1"/>
    <property type="molecule type" value="Genomic_DNA"/>
</dbReference>
<keyword evidence="3" id="KW-1185">Reference proteome</keyword>
<feature type="compositionally biased region" description="Gly residues" evidence="1">
    <location>
        <begin position="183"/>
        <end position="196"/>
    </location>
</feature>
<reference evidence="2" key="1">
    <citation type="submission" date="2020-10" db="EMBL/GenBank/DDBJ databases">
        <authorList>
            <person name="Sedaghatjoo S."/>
        </authorList>
    </citation>
    <scope>NUCLEOTIDE SEQUENCE</scope>
    <source>
        <strain evidence="2">AZH3</strain>
    </source>
</reference>
<evidence type="ECO:0000256" key="1">
    <source>
        <dbReference type="SAM" id="MobiDB-lite"/>
    </source>
</evidence>
<dbReference type="Proteomes" id="UP000836402">
    <property type="component" value="Unassembled WGS sequence"/>
</dbReference>
<comment type="caution">
    <text evidence="2">The sequence shown here is derived from an EMBL/GenBank/DDBJ whole genome shotgun (WGS) entry which is preliminary data.</text>
</comment>
<feature type="compositionally biased region" description="Polar residues" evidence="1">
    <location>
        <begin position="168"/>
        <end position="179"/>
    </location>
</feature>
<evidence type="ECO:0000313" key="3">
    <source>
        <dbReference type="Proteomes" id="UP000836402"/>
    </source>
</evidence>
<feature type="region of interest" description="Disordered" evidence="1">
    <location>
        <begin position="62"/>
        <end position="216"/>
    </location>
</feature>